<dbReference type="OrthoDB" id="5518017at2"/>
<sequence length="183" mass="19307">MSVYLMVVPPLALLLGAVGWIRRRLIVTEVHGPSMLPTYRDGDRLLTRRRAGGDPLSTGQVVVLRNPRPPGLPGSSTGPWLVKRIVAVAGDRLLPGMPGGHVPDGYVLVLGDNIAQSLDSRHLGLIPTCAILGTVVRRMGGPRSRVRSNSAHGEPGRSDGAAPERSIARWDLAEGADVGGSPV</sequence>
<dbReference type="InterPro" id="IPR036286">
    <property type="entry name" value="LexA/Signal_pep-like_sf"/>
</dbReference>
<evidence type="ECO:0000256" key="3">
    <source>
        <dbReference type="PIRSR" id="PIRSR600223-1"/>
    </source>
</evidence>
<feature type="region of interest" description="Disordered" evidence="4">
    <location>
        <begin position="142"/>
        <end position="167"/>
    </location>
</feature>
<dbReference type="PANTHER" id="PTHR43390:SF1">
    <property type="entry name" value="CHLOROPLAST PROCESSING PEPTIDASE"/>
    <property type="match status" value="1"/>
</dbReference>
<dbReference type="EMBL" id="RBAN01000002">
    <property type="protein sequence ID" value="RKN55263.1"/>
    <property type="molecule type" value="Genomic_DNA"/>
</dbReference>
<dbReference type="AlphaFoldDB" id="A0A3B0A459"/>
<dbReference type="SUPFAM" id="SSF51306">
    <property type="entry name" value="LexA/Signal peptidase"/>
    <property type="match status" value="1"/>
</dbReference>
<accession>A0A3B0A459</accession>
<feature type="active site" evidence="3">
    <location>
        <position position="83"/>
    </location>
</feature>
<evidence type="ECO:0000256" key="1">
    <source>
        <dbReference type="ARBA" id="ARBA00004401"/>
    </source>
</evidence>
<dbReference type="InterPro" id="IPR000223">
    <property type="entry name" value="Pept_S26A_signal_pept_1"/>
</dbReference>
<dbReference type="CDD" id="cd06530">
    <property type="entry name" value="S26_SPase_I"/>
    <property type="match status" value="1"/>
</dbReference>
<evidence type="ECO:0000256" key="2">
    <source>
        <dbReference type="ARBA" id="ARBA00009370"/>
    </source>
</evidence>
<comment type="caution">
    <text evidence="6">The sequence shown here is derived from an EMBL/GenBank/DDBJ whole genome shotgun (WGS) entry which is preliminary data.</text>
</comment>
<dbReference type="RefSeq" id="WP_120779451.1">
    <property type="nucleotide sequence ID" value="NZ_JBHLUP010000002.1"/>
</dbReference>
<name>A0A3B0A459_9ACTN</name>
<dbReference type="PANTHER" id="PTHR43390">
    <property type="entry name" value="SIGNAL PEPTIDASE I"/>
    <property type="match status" value="1"/>
</dbReference>
<dbReference type="GO" id="GO:0004252">
    <property type="term" value="F:serine-type endopeptidase activity"/>
    <property type="evidence" value="ECO:0007669"/>
    <property type="project" value="InterPro"/>
</dbReference>
<feature type="active site" evidence="3">
    <location>
        <position position="34"/>
    </location>
</feature>
<dbReference type="Gene3D" id="2.10.109.10">
    <property type="entry name" value="Umud Fragment, subunit A"/>
    <property type="match status" value="1"/>
</dbReference>
<protein>
    <recommendedName>
        <fullName evidence="5">Peptidase S26 domain-containing protein</fullName>
    </recommendedName>
</protein>
<evidence type="ECO:0000313" key="7">
    <source>
        <dbReference type="Proteomes" id="UP000279968"/>
    </source>
</evidence>
<dbReference type="InterPro" id="IPR019533">
    <property type="entry name" value="Peptidase_S26"/>
</dbReference>
<evidence type="ECO:0000259" key="5">
    <source>
        <dbReference type="Pfam" id="PF10502"/>
    </source>
</evidence>
<comment type="subcellular location">
    <subcellularLocation>
        <location evidence="1">Cell membrane</location>
        <topology evidence="1">Single-pass type II membrane protein</topology>
    </subcellularLocation>
</comment>
<feature type="domain" description="Peptidase S26" evidence="5">
    <location>
        <begin position="100"/>
        <end position="136"/>
    </location>
</feature>
<dbReference type="Pfam" id="PF10502">
    <property type="entry name" value="Peptidase_S26"/>
    <property type="match status" value="2"/>
</dbReference>
<evidence type="ECO:0000256" key="4">
    <source>
        <dbReference type="SAM" id="MobiDB-lite"/>
    </source>
</evidence>
<gene>
    <name evidence="6" type="ORF">D7193_11205</name>
</gene>
<dbReference type="Proteomes" id="UP000279968">
    <property type="component" value="Unassembled WGS sequence"/>
</dbReference>
<feature type="domain" description="Peptidase S26" evidence="5">
    <location>
        <begin position="14"/>
        <end position="92"/>
    </location>
</feature>
<dbReference type="PRINTS" id="PR00727">
    <property type="entry name" value="LEADERPTASE"/>
</dbReference>
<proteinExistence type="inferred from homology"/>
<evidence type="ECO:0000313" key="6">
    <source>
        <dbReference type="EMBL" id="RKN55263.1"/>
    </source>
</evidence>
<comment type="similarity">
    <text evidence="2">Belongs to the peptidase S26 family.</text>
</comment>
<dbReference type="GO" id="GO:0005886">
    <property type="term" value="C:plasma membrane"/>
    <property type="evidence" value="ECO:0007669"/>
    <property type="project" value="UniProtKB-SubCell"/>
</dbReference>
<dbReference type="GO" id="GO:0006465">
    <property type="term" value="P:signal peptide processing"/>
    <property type="evidence" value="ECO:0007669"/>
    <property type="project" value="InterPro"/>
</dbReference>
<reference evidence="6 7" key="1">
    <citation type="journal article" date="2015" name="Int. J. Syst. Evol. Microbiol.">
        <title>Micromonospora costi sp. nov., isolated from a leaf of Costus speciosus.</title>
        <authorList>
            <person name="Thawai C."/>
        </authorList>
    </citation>
    <scope>NUCLEOTIDE SEQUENCE [LARGE SCALE GENOMIC DNA]</scope>
    <source>
        <strain evidence="6 7">CS1-12</strain>
    </source>
</reference>
<keyword evidence="7" id="KW-1185">Reference proteome</keyword>
<organism evidence="6 7">
    <name type="scientific">Micromonospora costi</name>
    <dbReference type="NCBI Taxonomy" id="1530042"/>
    <lineage>
        <taxon>Bacteria</taxon>
        <taxon>Bacillati</taxon>
        <taxon>Actinomycetota</taxon>
        <taxon>Actinomycetes</taxon>
        <taxon>Micromonosporales</taxon>
        <taxon>Micromonosporaceae</taxon>
        <taxon>Micromonospora</taxon>
    </lineage>
</organism>